<feature type="signal peptide" evidence="2">
    <location>
        <begin position="1"/>
        <end position="27"/>
    </location>
</feature>
<dbReference type="Gene3D" id="3.40.190.10">
    <property type="entry name" value="Periplasmic binding protein-like II"/>
    <property type="match status" value="1"/>
</dbReference>
<dbReference type="RefSeq" id="WP_130362179.1">
    <property type="nucleotide sequence ID" value="NZ_SGXC01000004.1"/>
</dbReference>
<sequence length="328" mass="34661">MQRHSLKRGRPALACAAAALFSAGAWAAPDYPTQPIRLIVPFAPGGGTDMIARVVGKKLGERLGQPVIVDNRPGASGIIGAEAVARSAPDGYTLLMATTAISSNGSLYNTISYDLKKDFAPVSQLANAPAVLVVNPGLPVASLQELIRYARERPGQVNYASYGVGTAPHLVAELFQQSSGTKLYHVPYKGGGPAVLATLSGETRLLFPSLVPVMNHIRNGKLRALAVASDKRSPSLPDVPTFREAGMEFETGTWFGIVARGGTPAPIVARLHKEIVALLNDADVRKSISDEGAEVVPSATPEAFGKLIQAEAERWAKVVRTAGIRIEK</sequence>
<comment type="caution">
    <text evidence="3">The sequence shown here is derived from an EMBL/GenBank/DDBJ whole genome shotgun (WGS) entry which is preliminary data.</text>
</comment>
<dbReference type="Proteomes" id="UP000292445">
    <property type="component" value="Unassembled WGS sequence"/>
</dbReference>
<dbReference type="PANTHER" id="PTHR42928:SF5">
    <property type="entry name" value="BLR1237 PROTEIN"/>
    <property type="match status" value="1"/>
</dbReference>
<dbReference type="SUPFAM" id="SSF53850">
    <property type="entry name" value="Periplasmic binding protein-like II"/>
    <property type="match status" value="1"/>
</dbReference>
<dbReference type="AlphaFoldDB" id="A0A4Q7N7B9"/>
<keyword evidence="3" id="KW-0675">Receptor</keyword>
<proteinExistence type="inferred from homology"/>
<comment type="similarity">
    <text evidence="1">Belongs to the UPF0065 (bug) family.</text>
</comment>
<dbReference type="CDD" id="cd13578">
    <property type="entry name" value="PBP2_Bug27"/>
    <property type="match status" value="1"/>
</dbReference>
<evidence type="ECO:0000313" key="3">
    <source>
        <dbReference type="EMBL" id="RZS77135.1"/>
    </source>
</evidence>
<accession>A0A4Q7N7B9</accession>
<dbReference type="PANTHER" id="PTHR42928">
    <property type="entry name" value="TRICARBOXYLATE-BINDING PROTEIN"/>
    <property type="match status" value="1"/>
</dbReference>
<dbReference type="InterPro" id="IPR005064">
    <property type="entry name" value="BUG"/>
</dbReference>
<name>A0A4Q7N7B9_9BURK</name>
<dbReference type="OrthoDB" id="8955500at2"/>
<keyword evidence="4" id="KW-1185">Reference proteome</keyword>
<gene>
    <name evidence="3" type="ORF">EV675_5863</name>
</gene>
<evidence type="ECO:0000313" key="4">
    <source>
        <dbReference type="Proteomes" id="UP000292445"/>
    </source>
</evidence>
<organism evidence="3 4">
    <name type="scientific">Pigmentiphaga kullae</name>
    <dbReference type="NCBI Taxonomy" id="151784"/>
    <lineage>
        <taxon>Bacteria</taxon>
        <taxon>Pseudomonadati</taxon>
        <taxon>Pseudomonadota</taxon>
        <taxon>Betaproteobacteria</taxon>
        <taxon>Burkholderiales</taxon>
        <taxon>Alcaligenaceae</taxon>
        <taxon>Pigmentiphaga</taxon>
    </lineage>
</organism>
<keyword evidence="2" id="KW-0732">Signal</keyword>
<dbReference type="InterPro" id="IPR042100">
    <property type="entry name" value="Bug_dom1"/>
</dbReference>
<evidence type="ECO:0000256" key="2">
    <source>
        <dbReference type="SAM" id="SignalP"/>
    </source>
</evidence>
<reference evidence="3 4" key="1">
    <citation type="submission" date="2019-02" db="EMBL/GenBank/DDBJ databases">
        <title>Genomic Encyclopedia of Type Strains, Phase IV (KMG-IV): sequencing the most valuable type-strain genomes for metagenomic binning, comparative biology and taxonomic classification.</title>
        <authorList>
            <person name="Goeker M."/>
        </authorList>
    </citation>
    <scope>NUCLEOTIDE SEQUENCE [LARGE SCALE GENOMIC DNA]</scope>
    <source>
        <strain evidence="3 4">K24</strain>
    </source>
</reference>
<dbReference type="EMBL" id="SGXC01000004">
    <property type="protein sequence ID" value="RZS77135.1"/>
    <property type="molecule type" value="Genomic_DNA"/>
</dbReference>
<feature type="chain" id="PRO_5020329170" evidence="2">
    <location>
        <begin position="28"/>
        <end position="328"/>
    </location>
</feature>
<protein>
    <submittedName>
        <fullName evidence="3">Tripartite-type tricarboxylate transporter receptor subunit TctC</fullName>
    </submittedName>
</protein>
<dbReference type="Pfam" id="PF03401">
    <property type="entry name" value="TctC"/>
    <property type="match status" value="1"/>
</dbReference>
<dbReference type="PIRSF" id="PIRSF017082">
    <property type="entry name" value="YflP"/>
    <property type="match status" value="1"/>
</dbReference>
<evidence type="ECO:0000256" key="1">
    <source>
        <dbReference type="ARBA" id="ARBA00006987"/>
    </source>
</evidence>
<dbReference type="Gene3D" id="3.40.190.150">
    <property type="entry name" value="Bordetella uptake gene, domain 1"/>
    <property type="match status" value="1"/>
</dbReference>